<comment type="caution">
    <text evidence="1">The sequence shown here is derived from an EMBL/GenBank/DDBJ whole genome shotgun (WGS) entry which is preliminary data.</text>
</comment>
<proteinExistence type="predicted"/>
<evidence type="ECO:0000313" key="1">
    <source>
        <dbReference type="EMBL" id="KLJ09306.1"/>
    </source>
</evidence>
<dbReference type="EMBL" id="LDEV01002372">
    <property type="protein sequence ID" value="KLJ09306.1"/>
    <property type="molecule type" value="Genomic_DNA"/>
</dbReference>
<evidence type="ECO:0000313" key="2">
    <source>
        <dbReference type="Proteomes" id="UP000053573"/>
    </source>
</evidence>
<gene>
    <name evidence="1" type="ORF">EMPG_15271</name>
</gene>
<dbReference type="AlphaFoldDB" id="A0A0H1BJK1"/>
<dbReference type="Proteomes" id="UP000053573">
    <property type="component" value="Unassembled WGS sequence"/>
</dbReference>
<sequence length="126" mass="14446">MSPKWTRMMGFPGRSRRRITRGIMSRSRTLWTISPRSRLRLRLFMGKFLMVSRQMQIKTTSSRKGYMIHYRPGSTATGALSTRLKRGVMAKLLQPFRFPGLSSDSDLVCDGMMIIHFILGSSILCV</sequence>
<protein>
    <submittedName>
        <fullName evidence="1">Uncharacterized protein</fullName>
    </submittedName>
</protein>
<keyword evidence="2" id="KW-1185">Reference proteome</keyword>
<accession>A0A0H1BJK1</accession>
<name>A0A0H1BJK1_9EURO</name>
<organism evidence="1 2">
    <name type="scientific">Blastomyces silverae</name>
    <dbReference type="NCBI Taxonomy" id="2060906"/>
    <lineage>
        <taxon>Eukaryota</taxon>
        <taxon>Fungi</taxon>
        <taxon>Dikarya</taxon>
        <taxon>Ascomycota</taxon>
        <taxon>Pezizomycotina</taxon>
        <taxon>Eurotiomycetes</taxon>
        <taxon>Eurotiomycetidae</taxon>
        <taxon>Onygenales</taxon>
        <taxon>Ajellomycetaceae</taxon>
        <taxon>Blastomyces</taxon>
    </lineage>
</organism>
<reference evidence="2" key="1">
    <citation type="journal article" date="2015" name="PLoS Genet.">
        <title>The dynamic genome and transcriptome of the human fungal pathogen Blastomyces and close relative Emmonsia.</title>
        <authorList>
            <person name="Munoz J.F."/>
            <person name="Gauthier G.M."/>
            <person name="Desjardins C.A."/>
            <person name="Gallo J.E."/>
            <person name="Holder J."/>
            <person name="Sullivan T.D."/>
            <person name="Marty A.J."/>
            <person name="Carmen J.C."/>
            <person name="Chen Z."/>
            <person name="Ding L."/>
            <person name="Gujja S."/>
            <person name="Magrini V."/>
            <person name="Misas E."/>
            <person name="Mitreva M."/>
            <person name="Priest M."/>
            <person name="Saif S."/>
            <person name="Whiston E.A."/>
            <person name="Young S."/>
            <person name="Zeng Q."/>
            <person name="Goldman W.E."/>
            <person name="Mardis E.R."/>
            <person name="Taylor J.W."/>
            <person name="McEwen J.G."/>
            <person name="Clay O.K."/>
            <person name="Klein B.S."/>
            <person name="Cuomo C.A."/>
        </authorList>
    </citation>
    <scope>NUCLEOTIDE SEQUENCE [LARGE SCALE GENOMIC DNA]</scope>
    <source>
        <strain evidence="2">UAMH 139</strain>
    </source>
</reference>